<name>A0ABQ1G8Q8_9GAMM</name>
<sequence>MTFFWNGGFGGLDTLRWFLGHTDLEHVYHYITETVPGEVLRRVSAEYASGALISGQSNSKNLRALLEERYGVSSFSIMQSDEVADYIEDLMIEGILKIEPVFLDTPNGKRYEILFKITGD</sequence>
<evidence type="ECO:0000313" key="1">
    <source>
        <dbReference type="EMBL" id="GGA38972.1"/>
    </source>
</evidence>
<evidence type="ECO:0000313" key="2">
    <source>
        <dbReference type="Proteomes" id="UP000627464"/>
    </source>
</evidence>
<reference evidence="2" key="1">
    <citation type="journal article" date="2019" name="Int. J. Syst. Evol. Microbiol.">
        <title>The Global Catalogue of Microorganisms (GCM) 10K type strain sequencing project: providing services to taxonomists for standard genome sequencing and annotation.</title>
        <authorList>
            <consortium name="The Broad Institute Genomics Platform"/>
            <consortium name="The Broad Institute Genome Sequencing Center for Infectious Disease"/>
            <person name="Wu L."/>
            <person name="Ma J."/>
        </authorList>
    </citation>
    <scope>NUCLEOTIDE SEQUENCE [LARGE SCALE GENOMIC DNA]</scope>
    <source>
        <strain evidence="2">CGMCC 1.12806</strain>
    </source>
</reference>
<dbReference type="Proteomes" id="UP000627464">
    <property type="component" value="Unassembled WGS sequence"/>
</dbReference>
<comment type="caution">
    <text evidence="1">The sequence shown here is derived from an EMBL/GenBank/DDBJ whole genome shotgun (WGS) entry which is preliminary data.</text>
</comment>
<dbReference type="EMBL" id="BMFZ01000003">
    <property type="protein sequence ID" value="GGA38972.1"/>
    <property type="molecule type" value="Genomic_DNA"/>
</dbReference>
<protein>
    <submittedName>
        <fullName evidence="1">Uncharacterized protein</fullName>
    </submittedName>
</protein>
<proteinExistence type="predicted"/>
<gene>
    <name evidence="1" type="ORF">GCM10011328_12310</name>
</gene>
<accession>A0ABQ1G8Q8</accession>
<keyword evidence="2" id="KW-1185">Reference proteome</keyword>
<organism evidence="1 2">
    <name type="scientific">Hafnia psychrotolerans</name>
    <dbReference type="NCBI Taxonomy" id="1477018"/>
    <lineage>
        <taxon>Bacteria</taxon>
        <taxon>Pseudomonadati</taxon>
        <taxon>Pseudomonadota</taxon>
        <taxon>Gammaproteobacteria</taxon>
        <taxon>Enterobacterales</taxon>
        <taxon>Hafniaceae</taxon>
        <taxon>Hafnia</taxon>
    </lineage>
</organism>